<keyword evidence="20" id="KW-1185">Reference proteome</keyword>
<dbReference type="InterPro" id="IPR001757">
    <property type="entry name" value="P_typ_ATPase"/>
</dbReference>
<evidence type="ECO:0000256" key="15">
    <source>
        <dbReference type="ARBA" id="ARBA00039103"/>
    </source>
</evidence>
<evidence type="ECO:0000313" key="20">
    <source>
        <dbReference type="Proteomes" id="UP000435187"/>
    </source>
</evidence>
<dbReference type="InterPro" id="IPR044492">
    <property type="entry name" value="P_typ_ATPase_HD_dom"/>
</dbReference>
<evidence type="ECO:0000256" key="10">
    <source>
        <dbReference type="ARBA" id="ARBA00022840"/>
    </source>
</evidence>
<dbReference type="SFLD" id="SFLDS00003">
    <property type="entry name" value="Haloacid_Dehalogenase"/>
    <property type="match status" value="1"/>
</dbReference>
<dbReference type="InterPro" id="IPR027256">
    <property type="entry name" value="P-typ_ATPase_IB"/>
</dbReference>
<dbReference type="Gene3D" id="3.40.1110.10">
    <property type="entry name" value="Calcium-transporting ATPase, cytoplasmic domain N"/>
    <property type="match status" value="1"/>
</dbReference>
<evidence type="ECO:0000256" key="2">
    <source>
        <dbReference type="ARBA" id="ARBA00006024"/>
    </source>
</evidence>
<dbReference type="InterPro" id="IPR017969">
    <property type="entry name" value="Heavy-metal-associated_CS"/>
</dbReference>
<organism evidence="19 20">
    <name type="scientific">Gracilibacillus thailandensis</name>
    <dbReference type="NCBI Taxonomy" id="563735"/>
    <lineage>
        <taxon>Bacteria</taxon>
        <taxon>Bacillati</taxon>
        <taxon>Bacillota</taxon>
        <taxon>Bacilli</taxon>
        <taxon>Bacillales</taxon>
        <taxon>Bacillaceae</taxon>
        <taxon>Gracilibacillus</taxon>
    </lineage>
</organism>
<keyword evidence="3" id="KW-0813">Transport</keyword>
<dbReference type="Pfam" id="PF00122">
    <property type="entry name" value="E1-E2_ATPase"/>
    <property type="match status" value="1"/>
</dbReference>
<dbReference type="NCBIfam" id="TIGR01494">
    <property type="entry name" value="ATPase_P-type"/>
    <property type="match status" value="1"/>
</dbReference>
<dbReference type="InterPro" id="IPR051014">
    <property type="entry name" value="Cation_Transport_ATPase_IB"/>
</dbReference>
<dbReference type="InterPro" id="IPR023299">
    <property type="entry name" value="ATPase_P-typ_cyto_dom_N"/>
</dbReference>
<accession>A0A6N7QYG3</accession>
<evidence type="ECO:0000256" key="5">
    <source>
        <dbReference type="ARBA" id="ARBA00022539"/>
    </source>
</evidence>
<dbReference type="EMBL" id="WJEE01000007">
    <property type="protein sequence ID" value="MRI65720.1"/>
    <property type="molecule type" value="Genomic_DNA"/>
</dbReference>
<feature type="transmembrane region" description="Helical" evidence="17">
    <location>
        <begin position="436"/>
        <end position="460"/>
    </location>
</feature>
<feature type="domain" description="HMA" evidence="18">
    <location>
        <begin position="10"/>
        <end position="73"/>
    </location>
</feature>
<dbReference type="AlphaFoldDB" id="A0A6N7QYG3"/>
<dbReference type="SUPFAM" id="SSF55008">
    <property type="entry name" value="HMA, heavy metal-associated domain"/>
    <property type="match status" value="2"/>
</dbReference>
<dbReference type="SUPFAM" id="SSF56784">
    <property type="entry name" value="HAD-like"/>
    <property type="match status" value="1"/>
</dbReference>
<dbReference type="GO" id="GO:0016887">
    <property type="term" value="F:ATP hydrolysis activity"/>
    <property type="evidence" value="ECO:0007669"/>
    <property type="project" value="InterPro"/>
</dbReference>
<dbReference type="Pfam" id="PF00702">
    <property type="entry name" value="Hydrolase"/>
    <property type="match status" value="1"/>
</dbReference>
<protein>
    <recommendedName>
        <fullName evidence="15">Cd(2+)-exporting ATPase</fullName>
        <ecNumber evidence="15">7.2.2.21</ecNumber>
    </recommendedName>
</protein>
<keyword evidence="12 17" id="KW-1133">Transmembrane helix</keyword>
<dbReference type="InterPro" id="IPR008250">
    <property type="entry name" value="ATPase_P-typ_transduc_dom_A_sf"/>
</dbReference>
<keyword evidence="10 17" id="KW-0067">ATP-binding</keyword>
<dbReference type="GO" id="GO:0005886">
    <property type="term" value="C:plasma membrane"/>
    <property type="evidence" value="ECO:0007669"/>
    <property type="project" value="UniProtKB-SubCell"/>
</dbReference>
<keyword evidence="13" id="KW-0406">Ion transport</keyword>
<dbReference type="FunFam" id="2.70.150.10:FF:000002">
    <property type="entry name" value="Copper-transporting ATPase 1, putative"/>
    <property type="match status" value="1"/>
</dbReference>
<dbReference type="PROSITE" id="PS50846">
    <property type="entry name" value="HMA_2"/>
    <property type="match status" value="2"/>
</dbReference>
<dbReference type="SFLD" id="SFLDG00002">
    <property type="entry name" value="C1.7:_P-type_atpase_like"/>
    <property type="match status" value="1"/>
</dbReference>
<dbReference type="GO" id="GO:0046872">
    <property type="term" value="F:metal ion binding"/>
    <property type="evidence" value="ECO:0007669"/>
    <property type="project" value="UniProtKB-KW"/>
</dbReference>
<comment type="similarity">
    <text evidence="2 17">Belongs to the cation transport ATPase (P-type) (TC 3.A.3) family. Type IB subfamily.</text>
</comment>
<evidence type="ECO:0000256" key="17">
    <source>
        <dbReference type="RuleBase" id="RU362081"/>
    </source>
</evidence>
<dbReference type="Proteomes" id="UP000435187">
    <property type="component" value="Unassembled WGS sequence"/>
</dbReference>
<dbReference type="InterPro" id="IPR059000">
    <property type="entry name" value="ATPase_P-type_domA"/>
</dbReference>
<dbReference type="RefSeq" id="WP_153834515.1">
    <property type="nucleotide sequence ID" value="NZ_JBHUMW010000016.1"/>
</dbReference>
<evidence type="ECO:0000256" key="14">
    <source>
        <dbReference type="ARBA" id="ARBA00023136"/>
    </source>
</evidence>
<dbReference type="PRINTS" id="PR00119">
    <property type="entry name" value="CATATPASE"/>
</dbReference>
<dbReference type="GO" id="GO:0008551">
    <property type="term" value="F:P-type cadmium transporter activity"/>
    <property type="evidence" value="ECO:0007669"/>
    <property type="project" value="UniProtKB-EC"/>
</dbReference>
<keyword evidence="11" id="KW-1278">Translocase</keyword>
<comment type="catalytic activity">
    <reaction evidence="16">
        <text>Cd(2+)(in) + ATP + H2O = Cd(2+)(out) + ADP + phosphate + H(+)</text>
        <dbReference type="Rhea" id="RHEA:12132"/>
        <dbReference type="ChEBI" id="CHEBI:15377"/>
        <dbReference type="ChEBI" id="CHEBI:15378"/>
        <dbReference type="ChEBI" id="CHEBI:30616"/>
        <dbReference type="ChEBI" id="CHEBI:43474"/>
        <dbReference type="ChEBI" id="CHEBI:48775"/>
        <dbReference type="ChEBI" id="CHEBI:456216"/>
        <dbReference type="EC" id="7.2.2.21"/>
    </reaction>
</comment>
<keyword evidence="5" id="KW-0104">Cadmium</keyword>
<keyword evidence="9 17" id="KW-0547">Nucleotide-binding</keyword>
<feature type="transmembrane region" description="Helical" evidence="17">
    <location>
        <begin position="179"/>
        <end position="196"/>
    </location>
</feature>
<dbReference type="PRINTS" id="PR00941">
    <property type="entry name" value="CDATPASE"/>
</dbReference>
<dbReference type="PANTHER" id="PTHR48085">
    <property type="entry name" value="CADMIUM/ZINC-TRANSPORTING ATPASE HMA2-RELATED"/>
    <property type="match status" value="1"/>
</dbReference>
<evidence type="ECO:0000313" key="19">
    <source>
        <dbReference type="EMBL" id="MRI65720.1"/>
    </source>
</evidence>
<evidence type="ECO:0000256" key="3">
    <source>
        <dbReference type="ARBA" id="ARBA00022448"/>
    </source>
</evidence>
<dbReference type="InterPro" id="IPR018303">
    <property type="entry name" value="ATPase_P-typ_P_site"/>
</dbReference>
<keyword evidence="19" id="KW-0378">Hydrolase</keyword>
<dbReference type="InterPro" id="IPR036412">
    <property type="entry name" value="HAD-like_sf"/>
</dbReference>
<evidence type="ECO:0000256" key="12">
    <source>
        <dbReference type="ARBA" id="ARBA00022989"/>
    </source>
</evidence>
<evidence type="ECO:0000256" key="1">
    <source>
        <dbReference type="ARBA" id="ARBA00004651"/>
    </source>
</evidence>
<comment type="subcellular location">
    <subcellularLocation>
        <location evidence="1">Cell membrane</location>
        <topology evidence="1">Multi-pass membrane protein</topology>
    </subcellularLocation>
</comment>
<dbReference type="PANTHER" id="PTHR48085:SF5">
    <property type="entry name" value="CADMIUM_ZINC-TRANSPORTING ATPASE HMA4-RELATED"/>
    <property type="match status" value="1"/>
</dbReference>
<evidence type="ECO:0000256" key="4">
    <source>
        <dbReference type="ARBA" id="ARBA00022475"/>
    </source>
</evidence>
<dbReference type="CDD" id="cd00371">
    <property type="entry name" value="HMA"/>
    <property type="match status" value="2"/>
</dbReference>
<gene>
    <name evidence="19" type="primary">cadA</name>
    <name evidence="19" type="ORF">GH885_05070</name>
</gene>
<proteinExistence type="inferred from homology"/>
<dbReference type="GO" id="GO:0005524">
    <property type="term" value="F:ATP binding"/>
    <property type="evidence" value="ECO:0007669"/>
    <property type="project" value="UniProtKB-UniRule"/>
</dbReference>
<feature type="transmembrane region" description="Helical" evidence="17">
    <location>
        <begin position="404"/>
        <end position="424"/>
    </location>
</feature>
<dbReference type="InterPro" id="IPR023298">
    <property type="entry name" value="ATPase_P-typ_TM_dom_sf"/>
</dbReference>
<dbReference type="PROSITE" id="PS00154">
    <property type="entry name" value="ATPASE_E1_E2"/>
    <property type="match status" value="1"/>
</dbReference>
<dbReference type="SUPFAM" id="SSF81653">
    <property type="entry name" value="Calcium ATPase, transduction domain A"/>
    <property type="match status" value="1"/>
</dbReference>
<dbReference type="InterPro" id="IPR036163">
    <property type="entry name" value="HMA_dom_sf"/>
</dbReference>
<feature type="transmembrane region" description="Helical" evidence="17">
    <location>
        <begin position="746"/>
        <end position="766"/>
    </location>
</feature>
<dbReference type="NCBIfam" id="TIGR01512">
    <property type="entry name" value="ATPase-IB2_Cd"/>
    <property type="match status" value="1"/>
</dbReference>
<evidence type="ECO:0000256" key="8">
    <source>
        <dbReference type="ARBA" id="ARBA00022723"/>
    </source>
</evidence>
<dbReference type="PROSITE" id="PS01047">
    <property type="entry name" value="HMA_1"/>
    <property type="match status" value="2"/>
</dbReference>
<dbReference type="NCBIfam" id="TIGR01525">
    <property type="entry name" value="ATPase-IB_hvy"/>
    <property type="match status" value="1"/>
</dbReference>
<dbReference type="EC" id="7.2.2.21" evidence="15"/>
<dbReference type="Gene3D" id="3.30.70.100">
    <property type="match status" value="2"/>
</dbReference>
<dbReference type="SUPFAM" id="SSF81665">
    <property type="entry name" value="Calcium ATPase, transmembrane domain M"/>
    <property type="match status" value="1"/>
</dbReference>
<evidence type="ECO:0000256" key="6">
    <source>
        <dbReference type="ARBA" id="ARBA00022553"/>
    </source>
</evidence>
<sequence length="798" mass="85954">MSESVKSLEDKNVYRVDGFSCANCAGKFEKNVKQLPGVQDAKVNFGASKISVQGNATIEELEKAGAFENLKVALEKPKREPKIVENVYRVEGFSCANCAGKFEKNVIQLPGVQDAKVNFGASKISVQGNATIEELEKAGAFENLKVSPEKPVRQATQETKEVREVEKEEKVPFHKKHSTLLFASLLIVFGYLSQFVNGEENLVTSLLFVSSIVIGGFSLFKVGFQNLLHFDFDMKTLMTVAVIGAAIIGEWGEASIVVILFAISEALERFSMDRARQSIRSLMDIAPKEALVRRNGQELMIHVDDIAVGDIMIVKPGQKIAMDGLVVSGNSAVNQAAITGESVPVEKTIDDEVFAGAINEEGLLEVKITKLVEDTTISKIIHLVEEAQGERAPSQAFVDKFAKYYTPIIMVIAALVAIVPPLFFGGSWETWVYQGLAVLVVGCPCALVISTPISIVSAIGNAAKKGVLVKGGVYLEEMGALKAIAFDKTGTLTKGVPVVTDFEVLNNNTSEKELLSVITALEYRSQHPLASAIMKKAEESNISYSDVVVDEFSSITGKGIKGIINGMIYYVGSPKLFKELLGSGFNKKIDENVTELQNQGKTVMVVGTENELLAVIAVADEVRESSKEVIQKLHQLGIENTIMLTGDNKATANAIGGHVGVSDFQAELMPQDKLDYIKQLRSKYGNVSMVGDGVNDAPALAASTVGIAMGGAGTDTALETADVALMGDDLTKLPFTVKLSRKALNIIKSNITFALGIKLIALLLVIPGWLTLWIAIASDMGATLLVALNGLRLMRVKE</sequence>
<comment type="caution">
    <text evidence="19">The sequence shown here is derived from an EMBL/GenBank/DDBJ whole genome shotgun (WGS) entry which is preliminary data.</text>
</comment>
<evidence type="ECO:0000256" key="9">
    <source>
        <dbReference type="ARBA" id="ARBA00022741"/>
    </source>
</evidence>
<keyword evidence="7 17" id="KW-0812">Transmembrane</keyword>
<dbReference type="CDD" id="cd07545">
    <property type="entry name" value="P-type_ATPase_Cd-like"/>
    <property type="match status" value="1"/>
</dbReference>
<evidence type="ECO:0000256" key="16">
    <source>
        <dbReference type="ARBA" id="ARBA00049338"/>
    </source>
</evidence>
<keyword evidence="4 17" id="KW-1003">Cell membrane</keyword>
<keyword evidence="14 17" id="KW-0472">Membrane</keyword>
<evidence type="ECO:0000256" key="13">
    <source>
        <dbReference type="ARBA" id="ARBA00023065"/>
    </source>
</evidence>
<reference evidence="19 20" key="1">
    <citation type="submission" date="2019-10" db="EMBL/GenBank/DDBJ databases">
        <title>Gracilibacillus salitolerans sp. nov., a moderate halophile isolated from a saline soil in northwest China.</title>
        <authorList>
            <person name="Gan L."/>
        </authorList>
    </citation>
    <scope>NUCLEOTIDE SEQUENCE [LARGE SCALE GENOMIC DNA]</scope>
    <source>
        <strain evidence="19 20">TP2-8</strain>
    </source>
</reference>
<dbReference type="NCBIfam" id="TIGR01511">
    <property type="entry name" value="ATPase-IB1_Cu"/>
    <property type="match status" value="1"/>
</dbReference>
<feature type="transmembrane region" description="Helical" evidence="17">
    <location>
        <begin position="202"/>
        <end position="220"/>
    </location>
</feature>
<dbReference type="InterPro" id="IPR023214">
    <property type="entry name" value="HAD_sf"/>
</dbReference>
<keyword evidence="8 17" id="KW-0479">Metal-binding</keyword>
<evidence type="ECO:0000256" key="7">
    <source>
        <dbReference type="ARBA" id="ARBA00022692"/>
    </source>
</evidence>
<keyword evidence="6" id="KW-0597">Phosphoprotein</keyword>
<name>A0A6N7QYG3_9BACI</name>
<dbReference type="Gene3D" id="2.70.150.10">
    <property type="entry name" value="Calcium-transporting ATPase, cytoplasmic transduction domain A"/>
    <property type="match status" value="1"/>
</dbReference>
<evidence type="ECO:0000256" key="11">
    <source>
        <dbReference type="ARBA" id="ARBA00022967"/>
    </source>
</evidence>
<dbReference type="Gene3D" id="3.40.50.1000">
    <property type="entry name" value="HAD superfamily/HAD-like"/>
    <property type="match status" value="1"/>
</dbReference>
<evidence type="ECO:0000259" key="18">
    <source>
        <dbReference type="PROSITE" id="PS50846"/>
    </source>
</evidence>
<dbReference type="SFLD" id="SFLDF00027">
    <property type="entry name" value="p-type_atpase"/>
    <property type="match status" value="1"/>
</dbReference>
<feature type="domain" description="HMA" evidence="18">
    <location>
        <begin position="84"/>
        <end position="147"/>
    </location>
</feature>
<dbReference type="InterPro" id="IPR006121">
    <property type="entry name" value="HMA_dom"/>
</dbReference>
<dbReference type="Pfam" id="PF00403">
    <property type="entry name" value="HMA"/>
    <property type="match status" value="2"/>
</dbReference>